<comment type="similarity">
    <text evidence="1">Belongs to the leucine-binding protein family.</text>
</comment>
<dbReference type="PROSITE" id="PS51318">
    <property type="entry name" value="TAT"/>
    <property type="match status" value="1"/>
</dbReference>
<dbReference type="PANTHER" id="PTHR47235">
    <property type="entry name" value="BLR6548 PROTEIN"/>
    <property type="match status" value="1"/>
</dbReference>
<dbReference type="Pfam" id="PF13458">
    <property type="entry name" value="Peripla_BP_6"/>
    <property type="match status" value="1"/>
</dbReference>
<name>A0A250DRM8_9BURK</name>
<evidence type="ECO:0000313" key="5">
    <source>
        <dbReference type="EMBL" id="ATA56751.1"/>
    </source>
</evidence>
<keyword evidence="2 3" id="KW-0732">Signal</keyword>
<protein>
    <submittedName>
        <fullName evidence="5">Branched-chain amino acid ABC transporter substrate-binding protein</fullName>
    </submittedName>
</protein>
<dbReference type="Proteomes" id="UP000217154">
    <property type="component" value="Chromosome"/>
</dbReference>
<dbReference type="InterPro" id="IPR028081">
    <property type="entry name" value="Leu-bd"/>
</dbReference>
<evidence type="ECO:0000259" key="4">
    <source>
        <dbReference type="Pfam" id="PF13458"/>
    </source>
</evidence>
<dbReference type="RefSeq" id="WP_095746828.1">
    <property type="nucleotide sequence ID" value="NZ_CP023284.1"/>
</dbReference>
<sequence length="409" mass="43733">MVHLLSRRTALASGLVVGLATLCISLPALAQKKPEAGVSDAEIVLGMPMPLSGPVSGYSVVGKVAEAYFKKLNEQGGIHGRKVRLLIYDDQYSPPKTVEVARRLVEEDQVLAIFGNLGTAPNMAIQRYMNAKKVPQLFVQSGASQFDDAAKYPWTVPFLGSYQGEGRVFARHIIDNRPDAKIAVLMQNDDLGREVLKGLQEGLSKQGKAKIVAQATFEVTDPTVDSQVVQLKSSGADVLVMAATARTAAQAIRKVADVGWTPDRYLNFAAASVKMAFEPAGADKAKGVVALAVYKEPMSPRWSRDPEVLEYLELLKTHASGVDPSNGSGVSGYIVAQLMAHVLREAGANPTRESVRVAASTLKSPRISMLLPGVAMANSAADLHAYASMQPVRFNGVDLDPVGPALNMK</sequence>
<dbReference type="CDD" id="cd06343">
    <property type="entry name" value="PBP1_ABC_ligand_binding-like"/>
    <property type="match status" value="1"/>
</dbReference>
<dbReference type="EMBL" id="CP023284">
    <property type="protein sequence ID" value="ATA56751.1"/>
    <property type="molecule type" value="Genomic_DNA"/>
</dbReference>
<feature type="domain" description="Leucine-binding protein" evidence="4">
    <location>
        <begin position="43"/>
        <end position="369"/>
    </location>
</feature>
<dbReference type="Gene3D" id="3.40.50.2300">
    <property type="match status" value="2"/>
</dbReference>
<evidence type="ECO:0000256" key="2">
    <source>
        <dbReference type="ARBA" id="ARBA00022729"/>
    </source>
</evidence>
<evidence type="ECO:0000256" key="3">
    <source>
        <dbReference type="SAM" id="SignalP"/>
    </source>
</evidence>
<feature type="chain" id="PRO_5013055212" evidence="3">
    <location>
        <begin position="31"/>
        <end position="409"/>
    </location>
</feature>
<dbReference type="PANTHER" id="PTHR47235:SF1">
    <property type="entry name" value="BLR6548 PROTEIN"/>
    <property type="match status" value="1"/>
</dbReference>
<proteinExistence type="inferred from homology"/>
<feature type="signal peptide" evidence="3">
    <location>
        <begin position="1"/>
        <end position="30"/>
    </location>
</feature>
<dbReference type="InterPro" id="IPR006311">
    <property type="entry name" value="TAT_signal"/>
</dbReference>
<dbReference type="KEGG" id="vbo:CKY39_28690"/>
<dbReference type="AlphaFoldDB" id="A0A250DRM8"/>
<evidence type="ECO:0000313" key="6">
    <source>
        <dbReference type="Proteomes" id="UP000217154"/>
    </source>
</evidence>
<reference evidence="5 6" key="1">
    <citation type="submission" date="2017-09" db="EMBL/GenBank/DDBJ databases">
        <title>The diverse metabolic capabilities of V. boronicumulans make it an excellent choice for continued studies on novel biodegradation.</title>
        <authorList>
            <person name="Sun S."/>
        </authorList>
    </citation>
    <scope>NUCLEOTIDE SEQUENCE [LARGE SCALE GENOMIC DNA]</scope>
    <source>
        <strain evidence="5 6">J1</strain>
    </source>
</reference>
<dbReference type="SUPFAM" id="SSF53822">
    <property type="entry name" value="Periplasmic binding protein-like I"/>
    <property type="match status" value="1"/>
</dbReference>
<evidence type="ECO:0000256" key="1">
    <source>
        <dbReference type="ARBA" id="ARBA00010062"/>
    </source>
</evidence>
<dbReference type="InterPro" id="IPR028082">
    <property type="entry name" value="Peripla_BP_I"/>
</dbReference>
<accession>A0A250DRM8</accession>
<organism evidence="5 6">
    <name type="scientific">Variovorax boronicumulans</name>
    <dbReference type="NCBI Taxonomy" id="436515"/>
    <lineage>
        <taxon>Bacteria</taxon>
        <taxon>Pseudomonadati</taxon>
        <taxon>Pseudomonadota</taxon>
        <taxon>Betaproteobacteria</taxon>
        <taxon>Burkholderiales</taxon>
        <taxon>Comamonadaceae</taxon>
        <taxon>Variovorax</taxon>
    </lineage>
</organism>
<gene>
    <name evidence="5" type="ORF">CKY39_28690</name>
</gene>